<name>A0ABV6YPE0_UNCEI</name>
<organism evidence="3 4">
    <name type="scientific">Eiseniibacteriota bacterium</name>
    <dbReference type="NCBI Taxonomy" id="2212470"/>
    <lineage>
        <taxon>Bacteria</taxon>
        <taxon>Candidatus Eiseniibacteriota</taxon>
    </lineage>
</organism>
<dbReference type="EMBL" id="JBHPEI010000044">
    <property type="protein sequence ID" value="MFC1799926.1"/>
    <property type="molecule type" value="Genomic_DNA"/>
</dbReference>
<evidence type="ECO:0000256" key="2">
    <source>
        <dbReference type="SAM" id="MobiDB-lite"/>
    </source>
</evidence>
<feature type="compositionally biased region" description="Basic and acidic residues" evidence="2">
    <location>
        <begin position="12"/>
        <end position="28"/>
    </location>
</feature>
<evidence type="ECO:0000313" key="4">
    <source>
        <dbReference type="Proteomes" id="UP001594288"/>
    </source>
</evidence>
<feature type="repeat" description="TPR" evidence="1">
    <location>
        <begin position="181"/>
        <end position="214"/>
    </location>
</feature>
<dbReference type="Gene3D" id="1.25.40.10">
    <property type="entry name" value="Tetratricopeptide repeat domain"/>
    <property type="match status" value="1"/>
</dbReference>
<proteinExistence type="predicted"/>
<feature type="region of interest" description="Disordered" evidence="2">
    <location>
        <begin position="1"/>
        <end position="32"/>
    </location>
</feature>
<gene>
    <name evidence="3" type="ORF">ACFL2Z_03340</name>
</gene>
<dbReference type="Pfam" id="PF13174">
    <property type="entry name" value="TPR_6"/>
    <property type="match status" value="1"/>
</dbReference>
<reference evidence="3 4" key="1">
    <citation type="submission" date="2024-09" db="EMBL/GenBank/DDBJ databases">
        <authorList>
            <person name="D'Angelo T."/>
        </authorList>
    </citation>
    <scope>NUCLEOTIDE SEQUENCE [LARGE SCALE GENOMIC DNA]</scope>
    <source>
        <strain evidence="3">SAG AM-311-F02</strain>
    </source>
</reference>
<protein>
    <submittedName>
        <fullName evidence="3">Tetratricopeptide repeat protein</fullName>
    </submittedName>
</protein>
<sequence length="231" mass="26115">MNQENPLNPENPEDRDRSSDDDSPHDGSLDQDSALYEIEEALKQDPQNLELLLEVSRLYHRLAMQGNEASLDMADESVKALLRLDGKNVEALSISGSLYTIKARRTTSLFKRIWYSFKAARVLDKAVELDPKNVSARTIRAFTALVLPRYQKRLGTAVGDFEYLLQVKSDDPDVLPDEMMPKVYFNLGFANVKLGNFERAREILSVVIARFPESRESTRAQSLLHKIGEGS</sequence>
<dbReference type="InterPro" id="IPR019734">
    <property type="entry name" value="TPR_rpt"/>
</dbReference>
<dbReference type="Proteomes" id="UP001594288">
    <property type="component" value="Unassembled WGS sequence"/>
</dbReference>
<keyword evidence="1" id="KW-0802">TPR repeat</keyword>
<dbReference type="InterPro" id="IPR011990">
    <property type="entry name" value="TPR-like_helical_dom_sf"/>
</dbReference>
<evidence type="ECO:0000313" key="3">
    <source>
        <dbReference type="EMBL" id="MFC1799926.1"/>
    </source>
</evidence>
<dbReference type="SUPFAM" id="SSF48452">
    <property type="entry name" value="TPR-like"/>
    <property type="match status" value="2"/>
</dbReference>
<comment type="caution">
    <text evidence="3">The sequence shown here is derived from an EMBL/GenBank/DDBJ whole genome shotgun (WGS) entry which is preliminary data.</text>
</comment>
<dbReference type="PROSITE" id="PS50005">
    <property type="entry name" value="TPR"/>
    <property type="match status" value="1"/>
</dbReference>
<accession>A0ABV6YPE0</accession>
<evidence type="ECO:0000256" key="1">
    <source>
        <dbReference type="PROSITE-ProRule" id="PRU00339"/>
    </source>
</evidence>
<keyword evidence="4" id="KW-1185">Reference proteome</keyword>
<feature type="compositionally biased region" description="Low complexity" evidence="2">
    <location>
        <begin position="1"/>
        <end position="10"/>
    </location>
</feature>